<keyword evidence="2" id="KW-1185">Reference proteome</keyword>
<organism evidence="1 2">
    <name type="scientific">Fusarium decemcellulare</name>
    <dbReference type="NCBI Taxonomy" id="57161"/>
    <lineage>
        <taxon>Eukaryota</taxon>
        <taxon>Fungi</taxon>
        <taxon>Dikarya</taxon>
        <taxon>Ascomycota</taxon>
        <taxon>Pezizomycotina</taxon>
        <taxon>Sordariomycetes</taxon>
        <taxon>Hypocreomycetidae</taxon>
        <taxon>Hypocreales</taxon>
        <taxon>Nectriaceae</taxon>
        <taxon>Fusarium</taxon>
        <taxon>Fusarium decemcellulare species complex</taxon>
    </lineage>
</organism>
<comment type="caution">
    <text evidence="1">The sequence shown here is derived from an EMBL/GenBank/DDBJ whole genome shotgun (WGS) entry which is preliminary data.</text>
</comment>
<dbReference type="EMBL" id="JANRMS010000027">
    <property type="protein sequence ID" value="KAJ3549262.1"/>
    <property type="molecule type" value="Genomic_DNA"/>
</dbReference>
<proteinExistence type="predicted"/>
<dbReference type="Proteomes" id="UP001148629">
    <property type="component" value="Unassembled WGS sequence"/>
</dbReference>
<gene>
    <name evidence="1" type="ORF">NM208_g590</name>
</gene>
<name>A0ACC1SZ95_9HYPO</name>
<accession>A0ACC1SZ95</accession>
<evidence type="ECO:0000313" key="2">
    <source>
        <dbReference type="Proteomes" id="UP001148629"/>
    </source>
</evidence>
<protein>
    <submittedName>
        <fullName evidence="1">Uncharacterized protein</fullName>
    </submittedName>
</protein>
<evidence type="ECO:0000313" key="1">
    <source>
        <dbReference type="EMBL" id="KAJ3549262.1"/>
    </source>
</evidence>
<sequence>MRGVYSWQFIRELFPPAPQFIEKDIPDLSSKVFLITGGAVGIGYQTAKLLYSKNGSVYIAGRNESSGNDAIAKLRHDHPESKGRLSFLGLDLGDLTTIKPAVVEFLAKENRLDVLWDNAGVMVPPAGSRTVQGYERQLGVNCIGHFLLTSLLTPLLRQTAAAQAPGAVRVVWVSSSAVHTGPPGGIYWEDINNDFGKATQLNLYSQSKAGAVYLAAEFARRNEGTGIVSVAINPGHLKTELMRHVSSLMQRFLNRFVLYDPIYGAYTEVFAGLSPGVTAEDSGRYIMPWGRFGLVKDDLVAAMKSRVEGGTGGAERFWEFCEEATKPFN</sequence>
<reference evidence="1" key="1">
    <citation type="submission" date="2022-08" db="EMBL/GenBank/DDBJ databases">
        <title>Genome Sequence of Fusarium decemcellulare.</title>
        <authorList>
            <person name="Buettner E."/>
        </authorList>
    </citation>
    <scope>NUCLEOTIDE SEQUENCE</scope>
    <source>
        <strain evidence="1">Babe19</strain>
    </source>
</reference>